<dbReference type="SUPFAM" id="SSF55846">
    <property type="entry name" value="N-acetylmuramoyl-L-alanine amidase-like"/>
    <property type="match status" value="1"/>
</dbReference>
<dbReference type="InterPro" id="IPR002502">
    <property type="entry name" value="Amidase_domain"/>
</dbReference>
<dbReference type="EMBL" id="CP036275">
    <property type="protein sequence ID" value="QDU40748.1"/>
    <property type="molecule type" value="Genomic_DNA"/>
</dbReference>
<dbReference type="InterPro" id="IPR006619">
    <property type="entry name" value="PGRP_domain_met/bac"/>
</dbReference>
<dbReference type="SMART" id="SM00701">
    <property type="entry name" value="PGRP"/>
    <property type="match status" value="1"/>
</dbReference>
<keyword evidence="5" id="KW-1185">Reference proteome</keyword>
<dbReference type="GO" id="GO:0008270">
    <property type="term" value="F:zinc ion binding"/>
    <property type="evidence" value="ECO:0007669"/>
    <property type="project" value="InterPro"/>
</dbReference>
<dbReference type="GO" id="GO:0009253">
    <property type="term" value="P:peptidoglycan catabolic process"/>
    <property type="evidence" value="ECO:0007669"/>
    <property type="project" value="InterPro"/>
</dbReference>
<dbReference type="CDD" id="cd06583">
    <property type="entry name" value="PGRP"/>
    <property type="match status" value="1"/>
</dbReference>
<sequence>MKPSSERSELSAVPSWDELRQICRTDGGSRSWKYVVLHHTASSRGSVESIHRAHLQRRDAAGRPWRGIGYHFVIGNGQGMPDGAIESTFRWEEQASGAHAGIGMYNQVGIGICLVGNFETTPPTAAQLKSVRRLVALLKKRYDIGSREVIRHQDVKATACPGRMFPFREVATAAVPASFELASN</sequence>
<dbReference type="Gene3D" id="3.40.80.10">
    <property type="entry name" value="Peptidoglycan recognition protein-like"/>
    <property type="match status" value="1"/>
</dbReference>
<feature type="domain" description="Peptidoglycan recognition protein family" evidence="3">
    <location>
        <begin position="10"/>
        <end position="156"/>
    </location>
</feature>
<feature type="domain" description="N-acetylmuramoyl-L-alanine amidase" evidence="2">
    <location>
        <begin position="22"/>
        <end position="162"/>
    </location>
</feature>
<evidence type="ECO:0000259" key="2">
    <source>
        <dbReference type="SMART" id="SM00644"/>
    </source>
</evidence>
<dbReference type="GO" id="GO:0008745">
    <property type="term" value="F:N-acetylmuramoyl-L-alanine amidase activity"/>
    <property type="evidence" value="ECO:0007669"/>
    <property type="project" value="InterPro"/>
</dbReference>
<dbReference type="Proteomes" id="UP000320496">
    <property type="component" value="Chromosome"/>
</dbReference>
<dbReference type="PANTHER" id="PTHR11022">
    <property type="entry name" value="PEPTIDOGLYCAN RECOGNITION PROTEIN"/>
    <property type="match status" value="1"/>
</dbReference>
<gene>
    <name evidence="4" type="ORF">Mal4_51080</name>
</gene>
<reference evidence="4 5" key="1">
    <citation type="submission" date="2019-02" db="EMBL/GenBank/DDBJ databases">
        <title>Deep-cultivation of Planctomycetes and their phenomic and genomic characterization uncovers novel biology.</title>
        <authorList>
            <person name="Wiegand S."/>
            <person name="Jogler M."/>
            <person name="Boedeker C."/>
            <person name="Pinto D."/>
            <person name="Vollmers J."/>
            <person name="Rivas-Marin E."/>
            <person name="Kohn T."/>
            <person name="Peeters S.H."/>
            <person name="Heuer A."/>
            <person name="Rast P."/>
            <person name="Oberbeckmann S."/>
            <person name="Bunk B."/>
            <person name="Jeske O."/>
            <person name="Meyerdierks A."/>
            <person name="Storesund J.E."/>
            <person name="Kallscheuer N."/>
            <person name="Luecker S."/>
            <person name="Lage O.M."/>
            <person name="Pohl T."/>
            <person name="Merkel B.J."/>
            <person name="Hornburger P."/>
            <person name="Mueller R.-W."/>
            <person name="Bruemmer F."/>
            <person name="Labrenz M."/>
            <person name="Spormann A.M."/>
            <person name="Op den Camp H."/>
            <person name="Overmann J."/>
            <person name="Amann R."/>
            <person name="Jetten M.S.M."/>
            <person name="Mascher T."/>
            <person name="Medema M.H."/>
            <person name="Devos D.P."/>
            <person name="Kaster A.-K."/>
            <person name="Ovreas L."/>
            <person name="Rohde M."/>
            <person name="Galperin M.Y."/>
            <person name="Jogler C."/>
        </authorList>
    </citation>
    <scope>NUCLEOTIDE SEQUENCE [LARGE SCALE GENOMIC DNA]</scope>
    <source>
        <strain evidence="4 5">Mal4</strain>
    </source>
</reference>
<name>A0A517ZE43_9PLAN</name>
<comment type="similarity">
    <text evidence="1">Belongs to the N-acetylmuramoyl-L-alanine amidase 2 family.</text>
</comment>
<evidence type="ECO:0000259" key="3">
    <source>
        <dbReference type="SMART" id="SM00701"/>
    </source>
</evidence>
<dbReference type="KEGG" id="mri:Mal4_51080"/>
<organism evidence="4 5">
    <name type="scientific">Maioricimonas rarisocia</name>
    <dbReference type="NCBI Taxonomy" id="2528026"/>
    <lineage>
        <taxon>Bacteria</taxon>
        <taxon>Pseudomonadati</taxon>
        <taxon>Planctomycetota</taxon>
        <taxon>Planctomycetia</taxon>
        <taxon>Planctomycetales</taxon>
        <taxon>Planctomycetaceae</taxon>
        <taxon>Maioricimonas</taxon>
    </lineage>
</organism>
<dbReference type="AlphaFoldDB" id="A0A517ZE43"/>
<dbReference type="SMART" id="SM00644">
    <property type="entry name" value="Ami_2"/>
    <property type="match status" value="1"/>
</dbReference>
<protein>
    <submittedName>
        <fullName evidence="4">N-acetylmuramoyl-L-alanine amidase</fullName>
    </submittedName>
</protein>
<dbReference type="Pfam" id="PF01510">
    <property type="entry name" value="Amidase_2"/>
    <property type="match status" value="1"/>
</dbReference>
<evidence type="ECO:0000313" key="4">
    <source>
        <dbReference type="EMBL" id="QDU40748.1"/>
    </source>
</evidence>
<dbReference type="PANTHER" id="PTHR11022:SF41">
    <property type="entry name" value="PEPTIDOGLYCAN-RECOGNITION PROTEIN LC-RELATED"/>
    <property type="match status" value="1"/>
</dbReference>
<dbReference type="InterPro" id="IPR036505">
    <property type="entry name" value="Amidase/PGRP_sf"/>
</dbReference>
<accession>A0A517ZE43</accession>
<proteinExistence type="inferred from homology"/>
<evidence type="ECO:0000256" key="1">
    <source>
        <dbReference type="ARBA" id="ARBA00007553"/>
    </source>
</evidence>
<dbReference type="InterPro" id="IPR015510">
    <property type="entry name" value="PGRP"/>
</dbReference>
<evidence type="ECO:0000313" key="5">
    <source>
        <dbReference type="Proteomes" id="UP000320496"/>
    </source>
</evidence>